<evidence type="ECO:0000313" key="1">
    <source>
        <dbReference type="EMBL" id="TCL43416.1"/>
    </source>
</evidence>
<protein>
    <recommendedName>
        <fullName evidence="3">RHS repeat-associated protein</fullName>
    </recommendedName>
</protein>
<proteinExistence type="predicted"/>
<sequence>MVAEYQANGTIIARKLDEQQEYYLFNAHGDVVQRTDRYGIPLEIYDYDAFGNEEMPEELDHSPWRYCGEYLNLEADTYYLRALWE</sequence>
<dbReference type="RefSeq" id="WP_132084429.1">
    <property type="nucleotide sequence ID" value="NZ_SLUK01000005.1"/>
</dbReference>
<accession>A0A9X8UK42</accession>
<gene>
    <name evidence="1" type="ORF">EDD78_10544</name>
</gene>
<dbReference type="Gene3D" id="2.180.10.10">
    <property type="entry name" value="RHS repeat-associated core"/>
    <property type="match status" value="1"/>
</dbReference>
<comment type="caution">
    <text evidence="1">The sequence shown here is derived from an EMBL/GenBank/DDBJ whole genome shotgun (WGS) entry which is preliminary data.</text>
</comment>
<dbReference type="EMBL" id="SLUK01000005">
    <property type="protein sequence ID" value="TCL43416.1"/>
    <property type="molecule type" value="Genomic_DNA"/>
</dbReference>
<keyword evidence="2" id="KW-1185">Reference proteome</keyword>
<evidence type="ECO:0008006" key="3">
    <source>
        <dbReference type="Google" id="ProtNLM"/>
    </source>
</evidence>
<reference evidence="1 2" key="1">
    <citation type="submission" date="2019-03" db="EMBL/GenBank/DDBJ databases">
        <title>Genomic Encyclopedia of Type Strains, Phase IV (KMG-IV): sequencing the most valuable type-strain genomes for metagenomic binning, comparative biology and taxonomic classification.</title>
        <authorList>
            <person name="Goeker M."/>
        </authorList>
    </citation>
    <scope>NUCLEOTIDE SEQUENCE [LARGE SCALE GENOMIC DNA]</scope>
    <source>
        <strain evidence="1 2">DSM 100433</strain>
    </source>
</reference>
<evidence type="ECO:0000313" key="2">
    <source>
        <dbReference type="Proteomes" id="UP000294682"/>
    </source>
</evidence>
<organism evidence="1 2">
    <name type="scientific">Harryflintia acetispora</name>
    <dbReference type="NCBI Taxonomy" id="1849041"/>
    <lineage>
        <taxon>Bacteria</taxon>
        <taxon>Bacillati</taxon>
        <taxon>Bacillota</taxon>
        <taxon>Clostridia</taxon>
        <taxon>Eubacteriales</taxon>
        <taxon>Oscillospiraceae</taxon>
        <taxon>Harryflintia</taxon>
    </lineage>
</organism>
<dbReference type="AlphaFoldDB" id="A0A9X8UK42"/>
<name>A0A9X8UK42_9FIRM</name>
<dbReference type="Proteomes" id="UP000294682">
    <property type="component" value="Unassembled WGS sequence"/>
</dbReference>